<reference evidence="1 2" key="1">
    <citation type="submission" date="2017-04" db="EMBL/GenBank/DDBJ databases">
        <title>Complete genome sequences of Rhizobium genomic linages associated to common bean (phaseolus vulgaris).</title>
        <authorList>
            <person name="Santamaria R.I."/>
            <person name="Bustos P."/>
            <person name="Perez-Carrascal O."/>
            <person name="Martinez-Flores I."/>
            <person name="Juarez S."/>
            <person name="Lozano L."/>
            <person name="Miranda F."/>
            <person name="Vinuesa P."/>
            <person name="Martinez-Romero E."/>
            <person name="Cevallos M.A."/>
            <person name="Romero D."/>
            <person name="Davila G."/>
            <person name="Gonzalez V."/>
        </authorList>
    </citation>
    <scope>NUCLEOTIDE SEQUENCE [LARGE SCALE GENOMIC DNA]</scope>
    <source>
        <strain evidence="1 2">NXC12</strain>
        <plasmid evidence="2">pretnxc12d</plasmid>
    </source>
</reference>
<protein>
    <submittedName>
        <fullName evidence="1">Uncharacterized protein</fullName>
    </submittedName>
</protein>
<dbReference type="Proteomes" id="UP000194159">
    <property type="component" value="Plasmid pRetNXC12d"/>
</dbReference>
<sequence length="56" mass="6138">MMTGSLRQVFCRRDFEAYLPRLAHSNDGGTALGQVADARRVVMNENASAVEHLTCA</sequence>
<proteinExistence type="predicted"/>
<keyword evidence="1" id="KW-0614">Plasmid</keyword>
<dbReference type="EMBL" id="CP020910">
    <property type="protein sequence ID" value="ARQ13512.1"/>
    <property type="molecule type" value="Genomic_DNA"/>
</dbReference>
<organism evidence="1 2">
    <name type="scientific">Rhizobium etli</name>
    <dbReference type="NCBI Taxonomy" id="29449"/>
    <lineage>
        <taxon>Bacteria</taxon>
        <taxon>Pseudomonadati</taxon>
        <taxon>Pseudomonadota</taxon>
        <taxon>Alphaproteobacteria</taxon>
        <taxon>Hyphomicrobiales</taxon>
        <taxon>Rhizobiaceae</taxon>
        <taxon>Rhizobium/Agrobacterium group</taxon>
        <taxon>Rhizobium</taxon>
    </lineage>
</organism>
<accession>A0AAN1EN40</accession>
<dbReference type="RefSeq" id="WP_157131489.1">
    <property type="nucleotide sequence ID" value="NZ_CP020910.1"/>
</dbReference>
<evidence type="ECO:0000313" key="2">
    <source>
        <dbReference type="Proteomes" id="UP000194159"/>
    </source>
</evidence>
<dbReference type="AlphaFoldDB" id="A0AAN1EN40"/>
<name>A0AAN1EN40_RHIET</name>
<evidence type="ECO:0000313" key="1">
    <source>
        <dbReference type="EMBL" id="ARQ13512.1"/>
    </source>
</evidence>
<gene>
    <name evidence="1" type="ORF">NXC12_PD00423</name>
</gene>
<geneLocation type="plasmid" evidence="2">
    <name>pretnxc12d</name>
</geneLocation>